<dbReference type="PANTHER" id="PTHR46300">
    <property type="entry name" value="P450, PUTATIVE (EUROFUNG)-RELATED-RELATED"/>
    <property type="match status" value="1"/>
</dbReference>
<keyword evidence="6 10" id="KW-0560">Oxidoreductase</keyword>
<accession>A0A5C3LZI6</accession>
<sequence>MNIQGLDILAALFIVLLLQRLLRKRPLYPFPPGPKKWPLIGNLLDLPSKYESETYARWGKELNSGIIHIDAAGQNIIIVNSAKIATDLFHKRSSKYSSRHVYHQLTERWGWLMSNLPYGETWRERRRLFTKHFHPTAGTTVHQTRSMEFIRRILPNLMDTPEKFLDLTRHMIGGITLSIAYGITTKTEDDYFVNLAEEAIGIINHATVPGTFLVDIMPFLKYVPQWVPGAGFHGEPFEATAKDMENGTAKPSFVATCLNEVEEKDQAEKKHVIRVIKDTAAMSFTAGADTTVSAMWSFILAMVCHPDVQRKVQVEIDTVVGRDRLPEFYDEENMPYLAATLREVLRWKPVAPIAIPHLVTEDDVYDNYFIQKNSTVIGNVWAMLQDEDEYPNPERFDPERYLRNGKLDLSDVRDPLDASFGFGRRECPGRQIAMSTLWITAATMLSVFNITNVRDKNGKEEEIDTGYSSGIVNHANPFKANFIPRSKEAEIMARSAAEQVGIH</sequence>
<dbReference type="PRINTS" id="PR00463">
    <property type="entry name" value="EP450I"/>
</dbReference>
<dbReference type="GO" id="GO:0004497">
    <property type="term" value="F:monooxygenase activity"/>
    <property type="evidence" value="ECO:0007669"/>
    <property type="project" value="UniProtKB-KW"/>
</dbReference>
<name>A0A5C3LZI6_9AGAR</name>
<evidence type="ECO:0000313" key="12">
    <source>
        <dbReference type="Proteomes" id="UP000308652"/>
    </source>
</evidence>
<reference evidence="11 12" key="1">
    <citation type="journal article" date="2019" name="Nat. Ecol. Evol.">
        <title>Megaphylogeny resolves global patterns of mushroom evolution.</title>
        <authorList>
            <person name="Varga T."/>
            <person name="Krizsan K."/>
            <person name="Foldi C."/>
            <person name="Dima B."/>
            <person name="Sanchez-Garcia M."/>
            <person name="Sanchez-Ramirez S."/>
            <person name="Szollosi G.J."/>
            <person name="Szarkandi J.G."/>
            <person name="Papp V."/>
            <person name="Albert L."/>
            <person name="Andreopoulos W."/>
            <person name="Angelini C."/>
            <person name="Antonin V."/>
            <person name="Barry K.W."/>
            <person name="Bougher N.L."/>
            <person name="Buchanan P."/>
            <person name="Buyck B."/>
            <person name="Bense V."/>
            <person name="Catcheside P."/>
            <person name="Chovatia M."/>
            <person name="Cooper J."/>
            <person name="Damon W."/>
            <person name="Desjardin D."/>
            <person name="Finy P."/>
            <person name="Geml J."/>
            <person name="Haridas S."/>
            <person name="Hughes K."/>
            <person name="Justo A."/>
            <person name="Karasinski D."/>
            <person name="Kautmanova I."/>
            <person name="Kiss B."/>
            <person name="Kocsube S."/>
            <person name="Kotiranta H."/>
            <person name="LaButti K.M."/>
            <person name="Lechner B.E."/>
            <person name="Liimatainen K."/>
            <person name="Lipzen A."/>
            <person name="Lukacs Z."/>
            <person name="Mihaltcheva S."/>
            <person name="Morgado L.N."/>
            <person name="Niskanen T."/>
            <person name="Noordeloos M.E."/>
            <person name="Ohm R.A."/>
            <person name="Ortiz-Santana B."/>
            <person name="Ovrebo C."/>
            <person name="Racz N."/>
            <person name="Riley R."/>
            <person name="Savchenko A."/>
            <person name="Shiryaev A."/>
            <person name="Soop K."/>
            <person name="Spirin V."/>
            <person name="Szebenyi C."/>
            <person name="Tomsovsky M."/>
            <person name="Tulloss R.E."/>
            <person name="Uehling J."/>
            <person name="Grigoriev I.V."/>
            <person name="Vagvolgyi C."/>
            <person name="Papp T."/>
            <person name="Martin F.M."/>
            <person name="Miettinen O."/>
            <person name="Hibbett D.S."/>
            <person name="Nagy L.G."/>
        </authorList>
    </citation>
    <scope>NUCLEOTIDE SEQUENCE [LARGE SCALE GENOMIC DNA]</scope>
    <source>
        <strain evidence="11 12">CBS 166.37</strain>
    </source>
</reference>
<proteinExistence type="inferred from homology"/>
<keyword evidence="12" id="KW-1185">Reference proteome</keyword>
<keyword evidence="8 10" id="KW-0503">Monooxygenase</keyword>
<comment type="pathway">
    <text evidence="2">Secondary metabolite biosynthesis.</text>
</comment>
<dbReference type="Proteomes" id="UP000308652">
    <property type="component" value="Unassembled WGS sequence"/>
</dbReference>
<dbReference type="OrthoDB" id="2789670at2759"/>
<dbReference type="EMBL" id="ML213606">
    <property type="protein sequence ID" value="TFK37823.1"/>
    <property type="molecule type" value="Genomic_DNA"/>
</dbReference>
<dbReference type="Gene3D" id="1.10.630.10">
    <property type="entry name" value="Cytochrome P450"/>
    <property type="match status" value="1"/>
</dbReference>
<organism evidence="11 12">
    <name type="scientific">Crucibulum laeve</name>
    <dbReference type="NCBI Taxonomy" id="68775"/>
    <lineage>
        <taxon>Eukaryota</taxon>
        <taxon>Fungi</taxon>
        <taxon>Dikarya</taxon>
        <taxon>Basidiomycota</taxon>
        <taxon>Agaricomycotina</taxon>
        <taxon>Agaricomycetes</taxon>
        <taxon>Agaricomycetidae</taxon>
        <taxon>Agaricales</taxon>
        <taxon>Agaricineae</taxon>
        <taxon>Nidulariaceae</taxon>
        <taxon>Crucibulum</taxon>
    </lineage>
</organism>
<evidence type="ECO:0000256" key="7">
    <source>
        <dbReference type="ARBA" id="ARBA00023004"/>
    </source>
</evidence>
<feature type="binding site" description="axial binding residue" evidence="9">
    <location>
        <position position="427"/>
    </location>
    <ligand>
        <name>heme</name>
        <dbReference type="ChEBI" id="CHEBI:30413"/>
    </ligand>
    <ligandPart>
        <name>Fe</name>
        <dbReference type="ChEBI" id="CHEBI:18248"/>
    </ligandPart>
</feature>
<evidence type="ECO:0000256" key="1">
    <source>
        <dbReference type="ARBA" id="ARBA00001971"/>
    </source>
</evidence>
<dbReference type="STRING" id="68775.A0A5C3LZI6"/>
<evidence type="ECO:0000256" key="6">
    <source>
        <dbReference type="ARBA" id="ARBA00023002"/>
    </source>
</evidence>
<dbReference type="InterPro" id="IPR017972">
    <property type="entry name" value="Cyt_P450_CS"/>
</dbReference>
<dbReference type="GO" id="GO:0016705">
    <property type="term" value="F:oxidoreductase activity, acting on paired donors, with incorporation or reduction of molecular oxygen"/>
    <property type="evidence" value="ECO:0007669"/>
    <property type="project" value="InterPro"/>
</dbReference>
<keyword evidence="5 9" id="KW-0479">Metal-binding</keyword>
<dbReference type="Pfam" id="PF00067">
    <property type="entry name" value="p450"/>
    <property type="match status" value="1"/>
</dbReference>
<evidence type="ECO:0000256" key="4">
    <source>
        <dbReference type="ARBA" id="ARBA00022617"/>
    </source>
</evidence>
<dbReference type="GO" id="GO:0020037">
    <property type="term" value="F:heme binding"/>
    <property type="evidence" value="ECO:0007669"/>
    <property type="project" value="InterPro"/>
</dbReference>
<dbReference type="PANTHER" id="PTHR46300:SF7">
    <property type="entry name" value="P450, PUTATIVE (EUROFUNG)-RELATED"/>
    <property type="match status" value="1"/>
</dbReference>
<dbReference type="SUPFAM" id="SSF48264">
    <property type="entry name" value="Cytochrome P450"/>
    <property type="match status" value="1"/>
</dbReference>
<gene>
    <name evidence="11" type="ORF">BDQ12DRAFT_684723</name>
</gene>
<evidence type="ECO:0000313" key="11">
    <source>
        <dbReference type="EMBL" id="TFK37823.1"/>
    </source>
</evidence>
<dbReference type="CDD" id="cd11065">
    <property type="entry name" value="CYP64-like"/>
    <property type="match status" value="1"/>
</dbReference>
<evidence type="ECO:0000256" key="2">
    <source>
        <dbReference type="ARBA" id="ARBA00005179"/>
    </source>
</evidence>
<evidence type="ECO:0000256" key="5">
    <source>
        <dbReference type="ARBA" id="ARBA00022723"/>
    </source>
</evidence>
<keyword evidence="7 9" id="KW-0408">Iron</keyword>
<dbReference type="InterPro" id="IPR050364">
    <property type="entry name" value="Cytochrome_P450_fung"/>
</dbReference>
<protein>
    <submittedName>
        <fullName evidence="11">Cytochrome P450</fullName>
    </submittedName>
</protein>
<evidence type="ECO:0000256" key="8">
    <source>
        <dbReference type="ARBA" id="ARBA00023033"/>
    </source>
</evidence>
<dbReference type="InterPro" id="IPR001128">
    <property type="entry name" value="Cyt_P450"/>
</dbReference>
<evidence type="ECO:0000256" key="9">
    <source>
        <dbReference type="PIRSR" id="PIRSR602401-1"/>
    </source>
</evidence>
<comment type="similarity">
    <text evidence="3 10">Belongs to the cytochrome P450 family.</text>
</comment>
<dbReference type="PROSITE" id="PS00086">
    <property type="entry name" value="CYTOCHROME_P450"/>
    <property type="match status" value="1"/>
</dbReference>
<dbReference type="AlphaFoldDB" id="A0A5C3LZI6"/>
<evidence type="ECO:0000256" key="10">
    <source>
        <dbReference type="RuleBase" id="RU000461"/>
    </source>
</evidence>
<dbReference type="InterPro" id="IPR002401">
    <property type="entry name" value="Cyt_P450_E_grp-I"/>
</dbReference>
<dbReference type="InterPro" id="IPR036396">
    <property type="entry name" value="Cyt_P450_sf"/>
</dbReference>
<evidence type="ECO:0000256" key="3">
    <source>
        <dbReference type="ARBA" id="ARBA00010617"/>
    </source>
</evidence>
<comment type="cofactor">
    <cofactor evidence="1 9">
        <name>heme</name>
        <dbReference type="ChEBI" id="CHEBI:30413"/>
    </cofactor>
</comment>
<dbReference type="GO" id="GO:0005506">
    <property type="term" value="F:iron ion binding"/>
    <property type="evidence" value="ECO:0007669"/>
    <property type="project" value="InterPro"/>
</dbReference>
<keyword evidence="4 9" id="KW-0349">Heme</keyword>
<dbReference type="PRINTS" id="PR00385">
    <property type="entry name" value="P450"/>
</dbReference>